<dbReference type="PANTHER" id="PTHR43591">
    <property type="entry name" value="METHYLTRANSFERASE"/>
    <property type="match status" value="1"/>
</dbReference>
<evidence type="ECO:0000313" key="3">
    <source>
        <dbReference type="Proteomes" id="UP000192789"/>
    </source>
</evidence>
<dbReference type="AlphaFoldDB" id="A0A1X0WVI6"/>
<protein>
    <submittedName>
        <fullName evidence="2">SAM-dependent methyltransferase</fullName>
    </submittedName>
</protein>
<evidence type="ECO:0000313" key="2">
    <source>
        <dbReference type="EMBL" id="ORJ30815.1"/>
    </source>
</evidence>
<accession>A0A1X0WVI6</accession>
<dbReference type="GO" id="GO:0032259">
    <property type="term" value="P:methylation"/>
    <property type="evidence" value="ECO:0007669"/>
    <property type="project" value="UniProtKB-KW"/>
</dbReference>
<dbReference type="InterPro" id="IPR029063">
    <property type="entry name" value="SAM-dependent_MTases_sf"/>
</dbReference>
<dbReference type="Proteomes" id="UP000192789">
    <property type="component" value="Unassembled WGS sequence"/>
</dbReference>
<proteinExistence type="predicted"/>
<dbReference type="Pfam" id="PF08241">
    <property type="entry name" value="Methyltransf_11"/>
    <property type="match status" value="1"/>
</dbReference>
<organism evidence="2 3">
    <name type="scientific">Streptococcus oralis subsp. tigurinus</name>
    <dbReference type="NCBI Taxonomy" id="1077464"/>
    <lineage>
        <taxon>Bacteria</taxon>
        <taxon>Bacillati</taxon>
        <taxon>Bacillota</taxon>
        <taxon>Bacilli</taxon>
        <taxon>Lactobacillales</taxon>
        <taxon>Streptococcaceae</taxon>
        <taxon>Streptococcus</taxon>
    </lineage>
</organism>
<reference evidence="2 3" key="1">
    <citation type="journal article" date="2016" name="PLoS ONE">
        <title>Comparative Genomics Analysis of Streptococcus tigurinus Strains Identifies Genetic Elements Specifically and Uniquely Present in Highly Virulent Strains.</title>
        <authorList>
            <person name="Diene S.M."/>
            <person name="Francois P."/>
            <person name="Zbinden A."/>
            <person name="Entenza J.M."/>
            <person name="Resch G."/>
        </authorList>
    </citation>
    <scope>NUCLEOTIDE SEQUENCE [LARGE SCALE GENOMIC DNA]</scope>
    <source>
        <strain evidence="2 3">AZ_14</strain>
    </source>
</reference>
<keyword evidence="2" id="KW-0808">Transferase</keyword>
<dbReference type="Gene3D" id="3.40.50.150">
    <property type="entry name" value="Vaccinia Virus protein VP39"/>
    <property type="match status" value="1"/>
</dbReference>
<dbReference type="CDD" id="cd02440">
    <property type="entry name" value="AdoMet_MTases"/>
    <property type="match status" value="1"/>
</dbReference>
<dbReference type="EMBL" id="LNVG01000002">
    <property type="protein sequence ID" value="ORJ30815.1"/>
    <property type="molecule type" value="Genomic_DNA"/>
</dbReference>
<dbReference type="PANTHER" id="PTHR43591:SF24">
    <property type="entry name" value="2-METHOXY-6-POLYPRENYL-1,4-BENZOQUINOL METHYLASE, MITOCHONDRIAL"/>
    <property type="match status" value="1"/>
</dbReference>
<keyword evidence="2" id="KW-0489">Methyltransferase</keyword>
<gene>
    <name evidence="2" type="ORF">ATE35_04645</name>
</gene>
<name>A0A1X0WVI6_STROR</name>
<dbReference type="RefSeq" id="WP_009346327.1">
    <property type="nucleotide sequence ID" value="NZ_LNVG01000002.1"/>
</dbReference>
<evidence type="ECO:0000259" key="1">
    <source>
        <dbReference type="Pfam" id="PF08241"/>
    </source>
</evidence>
<dbReference type="GeneID" id="89620823"/>
<comment type="caution">
    <text evidence="2">The sequence shown here is derived from an EMBL/GenBank/DDBJ whole genome shotgun (WGS) entry which is preliminary data.</text>
</comment>
<dbReference type="SUPFAM" id="SSF53335">
    <property type="entry name" value="S-adenosyl-L-methionine-dependent methyltransferases"/>
    <property type="match status" value="1"/>
</dbReference>
<sequence length="246" mass="28910">MNRAEEKWSGDAGKMKMFLLQEIEERGLEWRGLLERCLGDCQKNKILDVGCGTGFISLLLAQIGCDVIAIDNNVAMLKEAEKISEELGFSNKITFMLKDAELVDFPDNTFNAVVSRHAFWLFNNPKKVYAQWYRILKSGGCMLNLDANWLFPFWGEEQAKLFQSDENILTKRYGKFQDYYHDTDMMDELKKLPLSYIKRPEWDLETCRETGFKNIETETLLQEKYWNPFMARRYRTMPTFIIKAQK</sequence>
<dbReference type="InterPro" id="IPR013216">
    <property type="entry name" value="Methyltransf_11"/>
</dbReference>
<feature type="domain" description="Methyltransferase type 11" evidence="1">
    <location>
        <begin position="47"/>
        <end position="142"/>
    </location>
</feature>
<dbReference type="GO" id="GO:0008757">
    <property type="term" value="F:S-adenosylmethionine-dependent methyltransferase activity"/>
    <property type="evidence" value="ECO:0007669"/>
    <property type="project" value="InterPro"/>
</dbReference>